<accession>G5JQV8</accession>
<gene>
    <name evidence="1" type="ORF">STRCR_0622</name>
</gene>
<dbReference type="AlphaFoldDB" id="G5JQV8"/>
<sequence length="65" mass="7194">MQEKAQIKLLEIDNNNATRKAIGPLLAKEGCLSRLEKNSSLSLRITPRAFSLTLFMISGNSLNFS</sequence>
<protein>
    <submittedName>
        <fullName evidence="1">Uncharacterized protein</fullName>
    </submittedName>
</protein>
<organism evidence="1 2">
    <name type="scientific">Streptococcus criceti HS-6</name>
    <dbReference type="NCBI Taxonomy" id="873449"/>
    <lineage>
        <taxon>Bacteria</taxon>
        <taxon>Bacillati</taxon>
        <taxon>Bacillota</taxon>
        <taxon>Bacilli</taxon>
        <taxon>Lactobacillales</taxon>
        <taxon>Streptococcaceae</taxon>
        <taxon>Streptococcus</taxon>
    </lineage>
</organism>
<keyword evidence="2" id="KW-1185">Reference proteome</keyword>
<dbReference type="Proteomes" id="UP000004322">
    <property type="component" value="Unassembled WGS sequence"/>
</dbReference>
<evidence type="ECO:0000313" key="2">
    <source>
        <dbReference type="Proteomes" id="UP000004322"/>
    </source>
</evidence>
<reference evidence="1" key="1">
    <citation type="submission" date="2011-07" db="EMBL/GenBank/DDBJ databases">
        <authorList>
            <person name="Stanhope M.J."/>
            <person name="Durkin A.S."/>
            <person name="Hostetler J."/>
            <person name="Kim M."/>
            <person name="Radune D."/>
            <person name="Singh I."/>
            <person name="Town C.D."/>
        </authorList>
    </citation>
    <scope>NUCLEOTIDE SEQUENCE [LARGE SCALE GENOMIC DNA]</scope>
    <source>
        <strain evidence="1">HS-6</strain>
    </source>
</reference>
<comment type="caution">
    <text evidence="1">The sequence shown here is derived from an EMBL/GenBank/DDBJ whole genome shotgun (WGS) entry which is preliminary data.</text>
</comment>
<name>G5JQV8_STRCG</name>
<evidence type="ECO:0000313" key="1">
    <source>
        <dbReference type="EMBL" id="EHI74665.1"/>
    </source>
</evidence>
<dbReference type="EMBL" id="AEUV02000002">
    <property type="protein sequence ID" value="EHI74665.1"/>
    <property type="molecule type" value="Genomic_DNA"/>
</dbReference>
<proteinExistence type="predicted"/>